<protein>
    <submittedName>
        <fullName evidence="1">Uncharacterized protein</fullName>
    </submittedName>
</protein>
<comment type="caution">
    <text evidence="1">The sequence shown here is derived from an EMBL/GenBank/DDBJ whole genome shotgun (WGS) entry which is preliminary data.</text>
</comment>
<dbReference type="Proteomes" id="UP001279734">
    <property type="component" value="Unassembled WGS sequence"/>
</dbReference>
<accession>A0AAD3SU15</accession>
<sequence length="78" mass="8863">MERQKGRTVKQGLGGVKGFKEMRGRKVKIPAPLAGESEISSFTLKSCETETAWWIRGWSFSNLIRDFDFWALGVEIGR</sequence>
<proteinExistence type="predicted"/>
<dbReference type="AlphaFoldDB" id="A0AAD3SU15"/>
<gene>
    <name evidence="1" type="ORF">Nepgr_019726</name>
</gene>
<dbReference type="EMBL" id="BSYO01000018">
    <property type="protein sequence ID" value="GMH17885.1"/>
    <property type="molecule type" value="Genomic_DNA"/>
</dbReference>
<organism evidence="1 2">
    <name type="scientific">Nepenthes gracilis</name>
    <name type="common">Slender pitcher plant</name>
    <dbReference type="NCBI Taxonomy" id="150966"/>
    <lineage>
        <taxon>Eukaryota</taxon>
        <taxon>Viridiplantae</taxon>
        <taxon>Streptophyta</taxon>
        <taxon>Embryophyta</taxon>
        <taxon>Tracheophyta</taxon>
        <taxon>Spermatophyta</taxon>
        <taxon>Magnoliopsida</taxon>
        <taxon>eudicotyledons</taxon>
        <taxon>Gunneridae</taxon>
        <taxon>Pentapetalae</taxon>
        <taxon>Caryophyllales</taxon>
        <taxon>Nepenthaceae</taxon>
        <taxon>Nepenthes</taxon>
    </lineage>
</organism>
<keyword evidence="2" id="KW-1185">Reference proteome</keyword>
<evidence type="ECO:0000313" key="2">
    <source>
        <dbReference type="Proteomes" id="UP001279734"/>
    </source>
</evidence>
<evidence type="ECO:0000313" key="1">
    <source>
        <dbReference type="EMBL" id="GMH17885.1"/>
    </source>
</evidence>
<name>A0AAD3SU15_NEPGR</name>
<reference evidence="1" key="1">
    <citation type="submission" date="2023-05" db="EMBL/GenBank/DDBJ databases">
        <title>Nepenthes gracilis genome sequencing.</title>
        <authorList>
            <person name="Fukushima K."/>
        </authorList>
    </citation>
    <scope>NUCLEOTIDE SEQUENCE</scope>
    <source>
        <strain evidence="1">SING2019-196</strain>
    </source>
</reference>